<dbReference type="SUPFAM" id="SSF51206">
    <property type="entry name" value="cAMP-binding domain-like"/>
    <property type="match status" value="1"/>
</dbReference>
<dbReference type="InterPro" id="IPR014710">
    <property type="entry name" value="RmlC-like_jellyroll"/>
</dbReference>
<dbReference type="Gene3D" id="2.60.120.10">
    <property type="entry name" value="Jelly Rolls"/>
    <property type="match status" value="1"/>
</dbReference>
<evidence type="ECO:0000313" key="2">
    <source>
        <dbReference type="EMBL" id="SEJ09559.1"/>
    </source>
</evidence>
<proteinExistence type="predicted"/>
<evidence type="ECO:0000259" key="1">
    <source>
        <dbReference type="Pfam" id="PF00027"/>
    </source>
</evidence>
<accession>A0A1H6VY44</accession>
<dbReference type="Pfam" id="PF00027">
    <property type="entry name" value="cNMP_binding"/>
    <property type="match status" value="1"/>
</dbReference>
<sequence>MDLFAFFDTIYPISAKAKEALKQLIREQRHAKNEIVQGIGSRCRTVYLVKTGGARIFYYKDGNDITEHFAFENELIVRAESLFTGNPTSKGIQAIDDTTLLAIDSEKLFQLYDQHHDLERLFRLIFEREYVHTVKRLESLQFKSARERYLELLETTDFVQKIPLKYIASYLGITQVSLSRIRSSLG</sequence>
<feature type="domain" description="Cyclic nucleotide-binding" evidence="1">
    <location>
        <begin position="28"/>
        <end position="115"/>
    </location>
</feature>
<keyword evidence="3" id="KW-1185">Reference proteome</keyword>
<dbReference type="EMBL" id="FNZH01000002">
    <property type="protein sequence ID" value="SEJ09559.1"/>
    <property type="molecule type" value="Genomic_DNA"/>
</dbReference>
<dbReference type="AlphaFoldDB" id="A0A1H6VY44"/>
<dbReference type="STRING" id="1416801.SAMN05192553_102361"/>
<name>A0A1H6VY44_9BACT</name>
<dbReference type="Proteomes" id="UP000199403">
    <property type="component" value="Unassembled WGS sequence"/>
</dbReference>
<dbReference type="GO" id="GO:0016301">
    <property type="term" value="F:kinase activity"/>
    <property type="evidence" value="ECO:0007669"/>
    <property type="project" value="UniProtKB-KW"/>
</dbReference>
<keyword evidence="2" id="KW-0808">Transferase</keyword>
<keyword evidence="2" id="KW-0418">Kinase</keyword>
<organism evidence="2 3">
    <name type="scientific">Cyclobacterium xiamenense</name>
    <dbReference type="NCBI Taxonomy" id="1297121"/>
    <lineage>
        <taxon>Bacteria</taxon>
        <taxon>Pseudomonadati</taxon>
        <taxon>Bacteroidota</taxon>
        <taxon>Cytophagia</taxon>
        <taxon>Cytophagales</taxon>
        <taxon>Cyclobacteriaceae</taxon>
        <taxon>Cyclobacterium</taxon>
    </lineage>
</organism>
<gene>
    <name evidence="2" type="ORF">SAMN05192553_102361</name>
</gene>
<dbReference type="InterPro" id="IPR018490">
    <property type="entry name" value="cNMP-bd_dom_sf"/>
</dbReference>
<evidence type="ECO:0000313" key="3">
    <source>
        <dbReference type="Proteomes" id="UP000199403"/>
    </source>
</evidence>
<protein>
    <submittedName>
        <fullName evidence="2">cAMP-binding domain of CRP or a regulatory subunit of cAMP-dependent protein kinases</fullName>
    </submittedName>
</protein>
<dbReference type="InterPro" id="IPR000595">
    <property type="entry name" value="cNMP-bd_dom"/>
</dbReference>
<reference evidence="3" key="1">
    <citation type="submission" date="2016-10" db="EMBL/GenBank/DDBJ databases">
        <authorList>
            <person name="Varghese N."/>
            <person name="Submissions S."/>
        </authorList>
    </citation>
    <scope>NUCLEOTIDE SEQUENCE [LARGE SCALE GENOMIC DNA]</scope>
    <source>
        <strain evidence="3">IBRC-M 10761</strain>
    </source>
</reference>